<organism evidence="2 3">
    <name type="scientific">Steinernema carpocapsae</name>
    <name type="common">Entomopathogenic nematode</name>
    <dbReference type="NCBI Taxonomy" id="34508"/>
    <lineage>
        <taxon>Eukaryota</taxon>
        <taxon>Metazoa</taxon>
        <taxon>Ecdysozoa</taxon>
        <taxon>Nematoda</taxon>
        <taxon>Chromadorea</taxon>
        <taxon>Rhabditida</taxon>
        <taxon>Tylenchina</taxon>
        <taxon>Panagrolaimomorpha</taxon>
        <taxon>Strongyloidoidea</taxon>
        <taxon>Steinernematidae</taxon>
        <taxon>Steinernema</taxon>
    </lineage>
</organism>
<reference evidence="2 3" key="2">
    <citation type="journal article" date="2019" name="G3 (Bethesda)">
        <title>Hybrid Assembly of the Genome of the Entomopathogenic Nematode Steinernema carpocapsae Identifies the X-Chromosome.</title>
        <authorList>
            <person name="Serra L."/>
            <person name="Macchietto M."/>
            <person name="Macias-Munoz A."/>
            <person name="McGill C.J."/>
            <person name="Rodriguez I.M."/>
            <person name="Rodriguez B."/>
            <person name="Murad R."/>
            <person name="Mortazavi A."/>
        </authorList>
    </citation>
    <scope>NUCLEOTIDE SEQUENCE [LARGE SCALE GENOMIC DNA]</scope>
    <source>
        <strain evidence="2 3">ALL</strain>
    </source>
</reference>
<feature type="chain" id="PRO_5020870198" evidence="1">
    <location>
        <begin position="22"/>
        <end position="96"/>
    </location>
</feature>
<comment type="caution">
    <text evidence="2">The sequence shown here is derived from an EMBL/GenBank/DDBJ whole genome shotgun (WGS) entry which is preliminary data.</text>
</comment>
<proteinExistence type="predicted"/>
<name>A0A4U5M8C0_STECR</name>
<accession>A0A4U5M8C0</accession>
<evidence type="ECO:0000313" key="3">
    <source>
        <dbReference type="Proteomes" id="UP000298663"/>
    </source>
</evidence>
<dbReference type="Proteomes" id="UP000298663">
    <property type="component" value="Unassembled WGS sequence"/>
</dbReference>
<feature type="signal peptide" evidence="1">
    <location>
        <begin position="1"/>
        <end position="21"/>
    </location>
</feature>
<evidence type="ECO:0000313" key="2">
    <source>
        <dbReference type="EMBL" id="TKR65191.1"/>
    </source>
</evidence>
<gene>
    <name evidence="2" type="ORF">L596_025632</name>
</gene>
<keyword evidence="3" id="KW-1185">Reference proteome</keyword>
<dbReference type="EMBL" id="AZBU02000009">
    <property type="protein sequence ID" value="TKR65191.1"/>
    <property type="molecule type" value="Genomic_DNA"/>
</dbReference>
<evidence type="ECO:0000256" key="1">
    <source>
        <dbReference type="SAM" id="SignalP"/>
    </source>
</evidence>
<dbReference type="AlphaFoldDB" id="A0A4U5M8C0"/>
<keyword evidence="1" id="KW-0732">Signal</keyword>
<reference evidence="2 3" key="1">
    <citation type="journal article" date="2015" name="Genome Biol.">
        <title>Comparative genomics of Steinernema reveals deeply conserved gene regulatory networks.</title>
        <authorList>
            <person name="Dillman A.R."/>
            <person name="Macchietto M."/>
            <person name="Porter C.F."/>
            <person name="Rogers A."/>
            <person name="Williams B."/>
            <person name="Antoshechkin I."/>
            <person name="Lee M.M."/>
            <person name="Goodwin Z."/>
            <person name="Lu X."/>
            <person name="Lewis E.E."/>
            <person name="Goodrich-Blair H."/>
            <person name="Stock S.P."/>
            <person name="Adams B.J."/>
            <person name="Sternberg P.W."/>
            <person name="Mortazavi A."/>
        </authorList>
    </citation>
    <scope>NUCLEOTIDE SEQUENCE [LARGE SCALE GENOMIC DNA]</scope>
    <source>
        <strain evidence="2 3">ALL</strain>
    </source>
</reference>
<protein>
    <submittedName>
        <fullName evidence="2">Uncharacterized protein</fullName>
    </submittedName>
</protein>
<sequence>MASALLLYVVFISFCCFLASGLQIHDFDDELQRVNSDDVYEFEKVIFSLSVIAKKIGKRAGGDCGRLRNCRRKKGKIINIRKGKKYILRPVRFIEK</sequence>